<evidence type="ECO:0000313" key="1">
    <source>
        <dbReference type="EMBL" id="SVC12171.1"/>
    </source>
</evidence>
<gene>
    <name evidence="1" type="ORF">METZ01_LOCUS265025</name>
</gene>
<reference evidence="1" key="1">
    <citation type="submission" date="2018-05" db="EMBL/GenBank/DDBJ databases">
        <authorList>
            <person name="Lanie J.A."/>
            <person name="Ng W.-L."/>
            <person name="Kazmierczak K.M."/>
            <person name="Andrzejewski T.M."/>
            <person name="Davidsen T.M."/>
            <person name="Wayne K.J."/>
            <person name="Tettelin H."/>
            <person name="Glass J.I."/>
            <person name="Rusch D."/>
            <person name="Podicherti R."/>
            <person name="Tsui H.-C.T."/>
            <person name="Winkler M.E."/>
        </authorList>
    </citation>
    <scope>NUCLEOTIDE SEQUENCE</scope>
</reference>
<protein>
    <submittedName>
        <fullName evidence="1">Uncharacterized protein</fullName>
    </submittedName>
</protein>
<dbReference type="AlphaFoldDB" id="A0A382JNH8"/>
<sequence>MVVSFVDVKTVGLGNTFGTDFNSEPRITLAQNTNGIMTLNILLTGI</sequence>
<accession>A0A382JNH8</accession>
<proteinExistence type="predicted"/>
<organism evidence="1">
    <name type="scientific">marine metagenome</name>
    <dbReference type="NCBI Taxonomy" id="408172"/>
    <lineage>
        <taxon>unclassified sequences</taxon>
        <taxon>metagenomes</taxon>
        <taxon>ecological metagenomes</taxon>
    </lineage>
</organism>
<dbReference type="EMBL" id="UINC01074711">
    <property type="protein sequence ID" value="SVC12171.1"/>
    <property type="molecule type" value="Genomic_DNA"/>
</dbReference>
<name>A0A382JNH8_9ZZZZ</name>